<evidence type="ECO:0000256" key="2">
    <source>
        <dbReference type="ARBA" id="ARBA00022679"/>
    </source>
</evidence>
<dbReference type="InterPro" id="IPR043502">
    <property type="entry name" value="DNA/RNA_pol_sf"/>
</dbReference>
<keyword evidence="1 4" id="KW-0696">RNA-directed RNA polymerase</keyword>
<proteinExistence type="predicted"/>
<protein>
    <submittedName>
        <fullName evidence="4">RNA-dependent RNA polymerase</fullName>
    </submittedName>
</protein>
<name>A0A8F5MJA0_9VIRU</name>
<evidence type="ECO:0000256" key="1">
    <source>
        <dbReference type="ARBA" id="ARBA00022484"/>
    </source>
</evidence>
<reference evidence="4" key="1">
    <citation type="submission" date="2021-02" db="EMBL/GenBank/DDBJ databases">
        <title>The hidden world within plants: metatranscriptomics unveil the complexity of wood microbiomes in grapevine.</title>
        <authorList>
            <person name="Nerva L."/>
            <person name="Garcia J.F."/>
            <person name="Favaretto F."/>
            <person name="Giudice G."/>
            <person name="Moffa L."/>
            <person name="Dario C."/>
            <person name="Riccardo V."/>
            <person name="Gambino G."/>
            <person name="Chitarra W."/>
        </authorList>
    </citation>
    <scope>NUCLEOTIDE SEQUENCE</scope>
</reference>
<dbReference type="GO" id="GO:0003968">
    <property type="term" value="F:RNA-directed RNA polymerase activity"/>
    <property type="evidence" value="ECO:0007669"/>
    <property type="project" value="UniProtKB-KW"/>
</dbReference>
<dbReference type="EMBL" id="MW648428">
    <property type="protein sequence ID" value="QXN75330.1"/>
    <property type="molecule type" value="Genomic_RNA"/>
</dbReference>
<evidence type="ECO:0000256" key="3">
    <source>
        <dbReference type="ARBA" id="ARBA00022695"/>
    </source>
</evidence>
<accession>A0A8F5MJA0</accession>
<keyword evidence="2" id="KW-0808">Transferase</keyword>
<keyword evidence="3" id="KW-0548">Nucleotidyltransferase</keyword>
<dbReference type="SUPFAM" id="SSF56672">
    <property type="entry name" value="DNA/RNA polymerases"/>
    <property type="match status" value="1"/>
</dbReference>
<evidence type="ECO:0000313" key="4">
    <source>
        <dbReference type="EMBL" id="QXN75330.1"/>
    </source>
</evidence>
<sequence length="371" mass="42261">MRARSIPRGIALHALSTFSSLLECDGDVRQQARGQLMGQLLSFPLLCLSNYLTFKFSVRRDVPVLINGDDIVFRARPDEVDHWRENVGKSGLVLSAGKTLIHNRFFSLNSCMFDAGRKVTWVPFVRAKALWGSSERECEKISSISSRFYSFAVGYGARRRAYFEHVFLTENAHTILRSRRSVTRGLGIKVSEDVLRSSGFWNRELFYLEKEVEPPLPTFSFVQLRAGDIPKGWTKVSPHWYPPEVIRGKAFRFAMEVVNCAWSNPMISDSDAERKWMQKCDEGCSTWGLSGFVSRSMCRLLRMSRRQLWRYVCMRGNRNVFGRVRFSRGKGVWMSGTAQQCENEESETTCVSNCAVPFGPPAALLSGVRMV</sequence>
<organism evidence="4">
    <name type="scientific">Grapevine-associated botourmia-like virus 1</name>
    <dbReference type="NCBI Taxonomy" id="2814345"/>
    <lineage>
        <taxon>Viruses</taxon>
        <taxon>Riboviria</taxon>
        <taxon>Orthornavirae</taxon>
        <taxon>Lenarviricota</taxon>
        <taxon>Miaviricetes</taxon>
        <taxon>Ourlivirales</taxon>
        <taxon>Botourmiaviridae</taxon>
    </lineage>
</organism>